<dbReference type="PANTHER" id="PTHR35011">
    <property type="entry name" value="2,3-DIKETO-L-GULONATE TRAP TRANSPORTER SMALL PERMEASE PROTEIN YIAM"/>
    <property type="match status" value="1"/>
</dbReference>
<gene>
    <name evidence="11" type="ORF">V4F39_09050</name>
</gene>
<comment type="similarity">
    <text evidence="8 9">Belongs to the TRAP transporter small permease family.</text>
</comment>
<organism evidence="11 12">
    <name type="scientific">Aquincola agrisoli</name>
    <dbReference type="NCBI Taxonomy" id="3119538"/>
    <lineage>
        <taxon>Bacteria</taxon>
        <taxon>Pseudomonadati</taxon>
        <taxon>Pseudomonadota</taxon>
        <taxon>Betaproteobacteria</taxon>
        <taxon>Burkholderiales</taxon>
        <taxon>Sphaerotilaceae</taxon>
        <taxon>Aquincola</taxon>
    </lineage>
</organism>
<evidence type="ECO:0000256" key="3">
    <source>
        <dbReference type="ARBA" id="ARBA00022475"/>
    </source>
</evidence>
<evidence type="ECO:0000259" key="10">
    <source>
        <dbReference type="Pfam" id="PF04290"/>
    </source>
</evidence>
<proteinExistence type="inferred from homology"/>
<feature type="transmembrane region" description="Helical" evidence="9">
    <location>
        <begin position="85"/>
        <end position="108"/>
    </location>
</feature>
<dbReference type="GO" id="GO:0015740">
    <property type="term" value="P:C4-dicarboxylate transport"/>
    <property type="evidence" value="ECO:0007669"/>
    <property type="project" value="TreeGrafter"/>
</dbReference>
<dbReference type="RefSeq" id="WP_332288994.1">
    <property type="nucleotide sequence ID" value="NZ_JAZIBG010000020.1"/>
</dbReference>
<evidence type="ECO:0000256" key="7">
    <source>
        <dbReference type="ARBA" id="ARBA00023136"/>
    </source>
</evidence>
<evidence type="ECO:0000256" key="2">
    <source>
        <dbReference type="ARBA" id="ARBA00022448"/>
    </source>
</evidence>
<comment type="caution">
    <text evidence="11">The sequence shown here is derived from an EMBL/GenBank/DDBJ whole genome shotgun (WGS) entry which is preliminary data.</text>
</comment>
<evidence type="ECO:0000256" key="1">
    <source>
        <dbReference type="ARBA" id="ARBA00004429"/>
    </source>
</evidence>
<dbReference type="Pfam" id="PF04290">
    <property type="entry name" value="DctQ"/>
    <property type="match status" value="1"/>
</dbReference>
<keyword evidence="4 9" id="KW-0997">Cell inner membrane</keyword>
<feature type="transmembrane region" description="Helical" evidence="9">
    <location>
        <begin position="12"/>
        <end position="34"/>
    </location>
</feature>
<keyword evidence="12" id="KW-1185">Reference proteome</keyword>
<reference evidence="11 12" key="1">
    <citation type="submission" date="2024-02" db="EMBL/GenBank/DDBJ databases">
        <title>Genome sequence of Aquincola sp. MAHUQ-54.</title>
        <authorList>
            <person name="Huq M.A."/>
        </authorList>
    </citation>
    <scope>NUCLEOTIDE SEQUENCE [LARGE SCALE GENOMIC DNA]</scope>
    <source>
        <strain evidence="11 12">MAHUQ-54</strain>
    </source>
</reference>
<dbReference type="AlphaFoldDB" id="A0AAW9Q9Y5"/>
<accession>A0AAW9Q9Y5</accession>
<dbReference type="GO" id="GO:0005886">
    <property type="term" value="C:plasma membrane"/>
    <property type="evidence" value="ECO:0007669"/>
    <property type="project" value="UniProtKB-SubCell"/>
</dbReference>
<evidence type="ECO:0000313" key="12">
    <source>
        <dbReference type="Proteomes" id="UP001336250"/>
    </source>
</evidence>
<feature type="transmembrane region" description="Helical" evidence="9">
    <location>
        <begin position="128"/>
        <end position="153"/>
    </location>
</feature>
<evidence type="ECO:0000256" key="6">
    <source>
        <dbReference type="ARBA" id="ARBA00022989"/>
    </source>
</evidence>
<comment type="function">
    <text evidence="9">Part of the tripartite ATP-independent periplasmic (TRAP) transport system.</text>
</comment>
<keyword evidence="6 9" id="KW-1133">Transmembrane helix</keyword>
<protein>
    <recommendedName>
        <fullName evidence="9">TRAP transporter small permease protein</fullName>
    </recommendedName>
</protein>
<evidence type="ECO:0000256" key="4">
    <source>
        <dbReference type="ARBA" id="ARBA00022519"/>
    </source>
</evidence>
<dbReference type="InterPro" id="IPR055348">
    <property type="entry name" value="DctQ"/>
</dbReference>
<sequence length="177" mass="18957">MRRLLDRIYRAAGGIAACFVALIALLMLGQSVLREFGVGTGAVPDVVAWCCAAAGFFAMAHAFKHGDFVRVTLLLESVPPRVRQALEIASLLIGTVAVSYLAWAAVAFTHESWEFQDMSTGLLAMPLWIPQLGFAAGAVLLWVAVVDELVIVLSGGRPSFVVAVEQRHAQGDFSSDI</sequence>
<dbReference type="Proteomes" id="UP001336250">
    <property type="component" value="Unassembled WGS sequence"/>
</dbReference>
<keyword evidence="3" id="KW-1003">Cell membrane</keyword>
<name>A0AAW9Q9Y5_9BURK</name>
<dbReference type="GO" id="GO:0022857">
    <property type="term" value="F:transmembrane transporter activity"/>
    <property type="evidence" value="ECO:0007669"/>
    <property type="project" value="UniProtKB-UniRule"/>
</dbReference>
<keyword evidence="7 9" id="KW-0472">Membrane</keyword>
<evidence type="ECO:0000256" key="8">
    <source>
        <dbReference type="ARBA" id="ARBA00038436"/>
    </source>
</evidence>
<dbReference type="InterPro" id="IPR007387">
    <property type="entry name" value="TRAP_DctQ"/>
</dbReference>
<dbReference type="PANTHER" id="PTHR35011:SF10">
    <property type="entry name" value="TRAP TRANSPORTER SMALL PERMEASE PROTEIN"/>
    <property type="match status" value="1"/>
</dbReference>
<comment type="subunit">
    <text evidence="9">The complex comprises the extracytoplasmic solute receptor protein and the two transmembrane proteins.</text>
</comment>
<evidence type="ECO:0000256" key="5">
    <source>
        <dbReference type="ARBA" id="ARBA00022692"/>
    </source>
</evidence>
<comment type="subcellular location">
    <subcellularLocation>
        <location evidence="1 9">Cell inner membrane</location>
        <topology evidence="1 9">Multi-pass membrane protein</topology>
    </subcellularLocation>
</comment>
<evidence type="ECO:0000256" key="9">
    <source>
        <dbReference type="RuleBase" id="RU369079"/>
    </source>
</evidence>
<feature type="transmembrane region" description="Helical" evidence="9">
    <location>
        <begin position="46"/>
        <end position="64"/>
    </location>
</feature>
<keyword evidence="5 9" id="KW-0812">Transmembrane</keyword>
<evidence type="ECO:0000313" key="11">
    <source>
        <dbReference type="EMBL" id="MEF7614055.1"/>
    </source>
</evidence>
<keyword evidence="2 9" id="KW-0813">Transport</keyword>
<dbReference type="EMBL" id="JAZIBG010000020">
    <property type="protein sequence ID" value="MEF7614055.1"/>
    <property type="molecule type" value="Genomic_DNA"/>
</dbReference>
<feature type="domain" description="Tripartite ATP-independent periplasmic transporters DctQ component" evidence="10">
    <location>
        <begin position="23"/>
        <end position="150"/>
    </location>
</feature>